<keyword evidence="3" id="KW-1185">Reference proteome</keyword>
<protein>
    <submittedName>
        <fullName evidence="2">Uncharacterized protein</fullName>
    </submittedName>
</protein>
<gene>
    <name evidence="2" type="ORF">CC80DRAFT_287067</name>
</gene>
<proteinExistence type="predicted"/>
<reference evidence="2" key="1">
    <citation type="journal article" date="2020" name="Stud. Mycol.">
        <title>101 Dothideomycetes genomes: a test case for predicting lifestyles and emergence of pathogens.</title>
        <authorList>
            <person name="Haridas S."/>
            <person name="Albert R."/>
            <person name="Binder M."/>
            <person name="Bloem J."/>
            <person name="Labutti K."/>
            <person name="Salamov A."/>
            <person name="Andreopoulos B."/>
            <person name="Baker S."/>
            <person name="Barry K."/>
            <person name="Bills G."/>
            <person name="Bluhm B."/>
            <person name="Cannon C."/>
            <person name="Castanera R."/>
            <person name="Culley D."/>
            <person name="Daum C."/>
            <person name="Ezra D."/>
            <person name="Gonzalez J."/>
            <person name="Henrissat B."/>
            <person name="Kuo A."/>
            <person name="Liang C."/>
            <person name="Lipzen A."/>
            <person name="Lutzoni F."/>
            <person name="Magnuson J."/>
            <person name="Mondo S."/>
            <person name="Nolan M."/>
            <person name="Ohm R."/>
            <person name="Pangilinan J."/>
            <person name="Park H.-J."/>
            <person name="Ramirez L."/>
            <person name="Alfaro M."/>
            <person name="Sun H."/>
            <person name="Tritt A."/>
            <person name="Yoshinaga Y."/>
            <person name="Zwiers L.-H."/>
            <person name="Turgeon B."/>
            <person name="Goodwin S."/>
            <person name="Spatafora J."/>
            <person name="Crous P."/>
            <person name="Grigoriev I."/>
        </authorList>
    </citation>
    <scope>NUCLEOTIDE SEQUENCE</scope>
    <source>
        <strain evidence="2">CBS 675.92</strain>
    </source>
</reference>
<dbReference type="EMBL" id="ML976983">
    <property type="protein sequence ID" value="KAF1960149.1"/>
    <property type="molecule type" value="Genomic_DNA"/>
</dbReference>
<feature type="region of interest" description="Disordered" evidence="1">
    <location>
        <begin position="54"/>
        <end position="81"/>
    </location>
</feature>
<sequence length="184" mass="20850">MSTPSKFYCTPRVSTISGRLRDCSSLFRGPRDDAMRCDERMACALQTAGQQRFHMPATNTSRSTDGVAQQRGSDGECNSGTNLPRRRVHLLLPHFSTLVARVEGCRVRWERKRRGQWLRTRNQVDCTRQKTLLHTLAESRGDMWVAGCIAIDKWIRKALAVTQARVCGLQPYCTLAPRRNDGGR</sequence>
<evidence type="ECO:0000313" key="2">
    <source>
        <dbReference type="EMBL" id="KAF1960149.1"/>
    </source>
</evidence>
<feature type="compositionally biased region" description="Polar residues" evidence="1">
    <location>
        <begin position="57"/>
        <end position="81"/>
    </location>
</feature>
<organism evidence="2 3">
    <name type="scientific">Byssothecium circinans</name>
    <dbReference type="NCBI Taxonomy" id="147558"/>
    <lineage>
        <taxon>Eukaryota</taxon>
        <taxon>Fungi</taxon>
        <taxon>Dikarya</taxon>
        <taxon>Ascomycota</taxon>
        <taxon>Pezizomycotina</taxon>
        <taxon>Dothideomycetes</taxon>
        <taxon>Pleosporomycetidae</taxon>
        <taxon>Pleosporales</taxon>
        <taxon>Massarineae</taxon>
        <taxon>Massarinaceae</taxon>
        <taxon>Byssothecium</taxon>
    </lineage>
</organism>
<accession>A0A6A5U845</accession>
<name>A0A6A5U845_9PLEO</name>
<evidence type="ECO:0000313" key="3">
    <source>
        <dbReference type="Proteomes" id="UP000800035"/>
    </source>
</evidence>
<dbReference type="AlphaFoldDB" id="A0A6A5U845"/>
<dbReference type="Proteomes" id="UP000800035">
    <property type="component" value="Unassembled WGS sequence"/>
</dbReference>
<evidence type="ECO:0000256" key="1">
    <source>
        <dbReference type="SAM" id="MobiDB-lite"/>
    </source>
</evidence>